<feature type="domain" description="Helicase HerA central" evidence="2">
    <location>
        <begin position="4"/>
        <end position="111"/>
    </location>
</feature>
<evidence type="ECO:0000256" key="1">
    <source>
        <dbReference type="SAM" id="MobiDB-lite"/>
    </source>
</evidence>
<dbReference type="EMBL" id="CP042912">
    <property type="protein sequence ID" value="QEG21017.1"/>
    <property type="molecule type" value="Genomic_DNA"/>
</dbReference>
<protein>
    <submittedName>
        <fullName evidence="4">AAA-like domain protein</fullName>
    </submittedName>
</protein>
<feature type="region of interest" description="Disordered" evidence="1">
    <location>
        <begin position="561"/>
        <end position="580"/>
    </location>
</feature>
<dbReference type="InterPro" id="IPR032689">
    <property type="entry name" value="TraG-D_C"/>
</dbReference>
<keyword evidence="5" id="KW-1185">Reference proteome</keyword>
<dbReference type="Pfam" id="PF01935">
    <property type="entry name" value="DUF87"/>
    <property type="match status" value="1"/>
</dbReference>
<dbReference type="OrthoDB" id="3258326at2"/>
<dbReference type="KEGG" id="mff:MFFC18_08690"/>
<proteinExistence type="predicted"/>
<evidence type="ECO:0000313" key="4">
    <source>
        <dbReference type="EMBL" id="QEG21017.1"/>
    </source>
</evidence>
<dbReference type="CDD" id="cd01127">
    <property type="entry name" value="TrwB_TraG_TraD_VirD4"/>
    <property type="match status" value="1"/>
</dbReference>
<dbReference type="PANTHER" id="PTHR30121:SF6">
    <property type="entry name" value="SLR6007 PROTEIN"/>
    <property type="match status" value="1"/>
</dbReference>
<feature type="domain" description="TraD/TraG TraM recognition site" evidence="3">
    <location>
        <begin position="285"/>
        <end position="390"/>
    </location>
</feature>
<gene>
    <name evidence="4" type="ORF">MFFC18_08690</name>
</gene>
<feature type="region of interest" description="Disordered" evidence="1">
    <location>
        <begin position="394"/>
        <end position="462"/>
    </location>
</feature>
<feature type="compositionally biased region" description="Low complexity" evidence="1">
    <location>
        <begin position="394"/>
        <end position="445"/>
    </location>
</feature>
<dbReference type="Pfam" id="PF12696">
    <property type="entry name" value="TraG-D_C"/>
    <property type="match status" value="1"/>
</dbReference>
<dbReference type="SUPFAM" id="SSF52540">
    <property type="entry name" value="P-loop containing nucleoside triphosphate hydrolases"/>
    <property type="match status" value="1"/>
</dbReference>
<accession>A0A5B9P393</accession>
<dbReference type="STRING" id="980251.GCA_001642875_02071"/>
<dbReference type="Proteomes" id="UP000322214">
    <property type="component" value="Chromosome"/>
</dbReference>
<dbReference type="InterPro" id="IPR002789">
    <property type="entry name" value="HerA_central"/>
</dbReference>
<reference evidence="4 5" key="1">
    <citation type="submission" date="2019-08" db="EMBL/GenBank/DDBJ databases">
        <title>Deep-cultivation of Planctomycetes and their phenomic and genomic characterization uncovers novel biology.</title>
        <authorList>
            <person name="Wiegand S."/>
            <person name="Jogler M."/>
            <person name="Boedeker C."/>
            <person name="Pinto D."/>
            <person name="Vollmers J."/>
            <person name="Rivas-Marin E."/>
            <person name="Kohn T."/>
            <person name="Peeters S.H."/>
            <person name="Heuer A."/>
            <person name="Rast P."/>
            <person name="Oberbeckmann S."/>
            <person name="Bunk B."/>
            <person name="Jeske O."/>
            <person name="Meyerdierks A."/>
            <person name="Storesund J.E."/>
            <person name="Kallscheuer N."/>
            <person name="Luecker S."/>
            <person name="Lage O.M."/>
            <person name="Pohl T."/>
            <person name="Merkel B.J."/>
            <person name="Hornburger P."/>
            <person name="Mueller R.-W."/>
            <person name="Bruemmer F."/>
            <person name="Labrenz M."/>
            <person name="Spormann A.M."/>
            <person name="Op den Camp H."/>
            <person name="Overmann J."/>
            <person name="Amann R."/>
            <person name="Jetten M.S.M."/>
            <person name="Mascher T."/>
            <person name="Medema M.H."/>
            <person name="Devos D.P."/>
            <person name="Kaster A.-K."/>
            <person name="Ovreas L."/>
            <person name="Rohde M."/>
            <person name="Galperin M.Y."/>
            <person name="Jogler C."/>
        </authorList>
    </citation>
    <scope>NUCLEOTIDE SEQUENCE [LARGE SCALE GENOMIC DNA]</scope>
    <source>
        <strain evidence="4 5">FC18</strain>
    </source>
</reference>
<dbReference type="InterPro" id="IPR027417">
    <property type="entry name" value="P-loop_NTPase"/>
</dbReference>
<dbReference type="Gene3D" id="3.40.50.300">
    <property type="entry name" value="P-loop containing nucleotide triphosphate hydrolases"/>
    <property type="match status" value="2"/>
</dbReference>
<dbReference type="RefSeq" id="WP_075081950.1">
    <property type="nucleotide sequence ID" value="NZ_CP042912.1"/>
</dbReference>
<evidence type="ECO:0000259" key="3">
    <source>
        <dbReference type="Pfam" id="PF12696"/>
    </source>
</evidence>
<feature type="compositionally biased region" description="Basic and acidic residues" evidence="1">
    <location>
        <begin position="568"/>
        <end position="580"/>
    </location>
</feature>
<dbReference type="PANTHER" id="PTHR30121">
    <property type="entry name" value="UNCHARACTERIZED PROTEIN YJGR-RELATED"/>
    <property type="match status" value="1"/>
</dbReference>
<name>A0A5B9P393_9BACT</name>
<dbReference type="AlphaFoldDB" id="A0A5B9P393"/>
<evidence type="ECO:0000259" key="2">
    <source>
        <dbReference type="Pfam" id="PF01935"/>
    </source>
</evidence>
<dbReference type="InterPro" id="IPR051162">
    <property type="entry name" value="T4SS_component"/>
</dbReference>
<evidence type="ECO:0000313" key="5">
    <source>
        <dbReference type="Proteomes" id="UP000322214"/>
    </source>
</evidence>
<sequence length="580" mass="65600">MRIRLGKNSDSSERISIDDDLLRTHMHLVGATGAGKTTAIHAILRQLMSGVGDDKSCIFVIDPMGNLSRDLLKIMAYERYVTNSARERLLYIEPAREDVVTPFNPLHYTTEANRYYQTMRAVDLVLRAWEAQDVAQQPRLLQWTYKAFCAAAQVGFPISICRFLLHPGSDYHKAIINRIPGEIGNQWQQILHAKGGEAVRILESTRNRLDPFFESPNLRMMFGVQQNRFDCERMIRERKIVIVNLAKQGNVPGFISDTVGALMLNEIFETASRLAVTEGRSVVEPTYIFLDEFQRYVSGDIEDALPTVRQMGLRLILAHQSFAQLEREDVDLEQMIWQARTRLAFASYQKDADIIADEIAKMTFNDMEIKDKRTSKRQLIDGYKKEILRSWSESTSDSASESKSSGQANNSSQNSVYPFGESSPASTSRGSGSSENRGSGESMGRTAGRTSGESEHLTPNHVTFDEVSNVTYRSFEEHSLRWGKRLRSLKAGEAMLQTPGSADIKPVKIDHLRVPDTPEVREKVERLLEKNFASDFFMKMEDARREHELCLQQIVDGALPKLSAGKPQAKESDPHRPFTL</sequence>
<organism evidence="4 5">
    <name type="scientific">Mariniblastus fucicola</name>
    <dbReference type="NCBI Taxonomy" id="980251"/>
    <lineage>
        <taxon>Bacteria</taxon>
        <taxon>Pseudomonadati</taxon>
        <taxon>Planctomycetota</taxon>
        <taxon>Planctomycetia</taxon>
        <taxon>Pirellulales</taxon>
        <taxon>Pirellulaceae</taxon>
        <taxon>Mariniblastus</taxon>
    </lineage>
</organism>